<name>A0ABS4GEJ6_9FIRM</name>
<sequence>MSRKGTFGRKKRINIVPILTLILVLVIIVVLGVKILSPNYTIPQIEELKSVDIFKTEGTISTISSVDTKVYSNDGIKYTNKHENILRLNSFNSSIPEDTEKIQTVKSLIEKLGNLEEIGKVKELVSKPDGYYWINVSLTTEEKMLVFNSEKEYNFDLYYDIEEKNIYIKNKYYDEFSTKNNKVKLLGYKVNDEYKNLIEKLAVKTK</sequence>
<keyword evidence="3" id="KW-1185">Reference proteome</keyword>
<keyword evidence="1" id="KW-0472">Membrane</keyword>
<reference evidence="2 3" key="1">
    <citation type="submission" date="2021-03" db="EMBL/GenBank/DDBJ databases">
        <title>Genomic Encyclopedia of Type Strains, Phase IV (KMG-IV): sequencing the most valuable type-strain genomes for metagenomic binning, comparative biology and taxonomic classification.</title>
        <authorList>
            <person name="Goeker M."/>
        </authorList>
    </citation>
    <scope>NUCLEOTIDE SEQUENCE [LARGE SCALE GENOMIC DNA]</scope>
    <source>
        <strain evidence="2 3">DSM 24004</strain>
    </source>
</reference>
<dbReference type="EMBL" id="JAGGKS010000005">
    <property type="protein sequence ID" value="MBP1926123.1"/>
    <property type="molecule type" value="Genomic_DNA"/>
</dbReference>
<evidence type="ECO:0000313" key="3">
    <source>
        <dbReference type="Proteomes" id="UP001519342"/>
    </source>
</evidence>
<evidence type="ECO:0000313" key="2">
    <source>
        <dbReference type="EMBL" id="MBP1926123.1"/>
    </source>
</evidence>
<organism evidence="2 3">
    <name type="scientific">Sedimentibacter acidaminivorans</name>
    <dbReference type="NCBI Taxonomy" id="913099"/>
    <lineage>
        <taxon>Bacteria</taxon>
        <taxon>Bacillati</taxon>
        <taxon>Bacillota</taxon>
        <taxon>Tissierellia</taxon>
        <taxon>Sedimentibacter</taxon>
    </lineage>
</organism>
<dbReference type="RefSeq" id="WP_209511853.1">
    <property type="nucleotide sequence ID" value="NZ_JAGGKS010000005.1"/>
</dbReference>
<keyword evidence="1" id="KW-0812">Transmembrane</keyword>
<evidence type="ECO:0000256" key="1">
    <source>
        <dbReference type="SAM" id="Phobius"/>
    </source>
</evidence>
<protein>
    <submittedName>
        <fullName evidence="2">Biopolymer transport protein ExbD</fullName>
    </submittedName>
</protein>
<feature type="transmembrane region" description="Helical" evidence="1">
    <location>
        <begin position="12"/>
        <end position="33"/>
    </location>
</feature>
<dbReference type="Proteomes" id="UP001519342">
    <property type="component" value="Unassembled WGS sequence"/>
</dbReference>
<proteinExistence type="predicted"/>
<comment type="caution">
    <text evidence="2">The sequence shown here is derived from an EMBL/GenBank/DDBJ whole genome shotgun (WGS) entry which is preliminary data.</text>
</comment>
<gene>
    <name evidence="2" type="ORF">J2Z76_001987</name>
</gene>
<keyword evidence="1" id="KW-1133">Transmembrane helix</keyword>
<accession>A0ABS4GEJ6</accession>